<accession>A0A1X7RPH4</accession>
<dbReference type="Proteomes" id="UP000215127">
    <property type="component" value="Chromosome 3"/>
</dbReference>
<organism evidence="1 2">
    <name type="scientific">Zymoseptoria tritici (strain ST99CH_3D7)</name>
    <dbReference type="NCBI Taxonomy" id="1276538"/>
    <lineage>
        <taxon>Eukaryota</taxon>
        <taxon>Fungi</taxon>
        <taxon>Dikarya</taxon>
        <taxon>Ascomycota</taxon>
        <taxon>Pezizomycotina</taxon>
        <taxon>Dothideomycetes</taxon>
        <taxon>Dothideomycetidae</taxon>
        <taxon>Mycosphaerellales</taxon>
        <taxon>Mycosphaerellaceae</taxon>
        <taxon>Zymoseptoria</taxon>
    </lineage>
</organism>
<name>A0A1X7RPH4_ZYMT9</name>
<sequence>MADTKHETGTVEMQPWDAKQCEEALAQIGKLQAQIDGLRTCIPSIVSPLTQRGADKTQRFAQLRAAAVGTSTDLQTFKQDWSSEQTQRWKCQCGVGVRMASREMCRHESTTTSAERHHYTLRVFVSGYPIPSLDTVHLTLGRWPLKAAHYHQ</sequence>
<reference evidence="1 2" key="1">
    <citation type="submission" date="2016-06" db="EMBL/GenBank/DDBJ databases">
        <authorList>
            <person name="Kjaerup R.B."/>
            <person name="Dalgaard T.S."/>
            <person name="Juul-Madsen H.R."/>
        </authorList>
    </citation>
    <scope>NUCLEOTIDE SEQUENCE [LARGE SCALE GENOMIC DNA]</scope>
</reference>
<dbReference type="STRING" id="1276538.A0A1X7RPH4"/>
<gene>
    <name evidence="1" type="ORF">ZT3D7_G4242</name>
</gene>
<dbReference type="AlphaFoldDB" id="A0A1X7RPH4"/>
<evidence type="ECO:0000313" key="2">
    <source>
        <dbReference type="Proteomes" id="UP000215127"/>
    </source>
</evidence>
<evidence type="ECO:0000313" key="1">
    <source>
        <dbReference type="EMBL" id="SMQ49091.1"/>
    </source>
</evidence>
<dbReference type="EMBL" id="LT853694">
    <property type="protein sequence ID" value="SMQ49091.1"/>
    <property type="molecule type" value="Genomic_DNA"/>
</dbReference>
<protein>
    <submittedName>
        <fullName evidence="1">Uncharacterized protein</fullName>
    </submittedName>
</protein>
<proteinExistence type="predicted"/>
<keyword evidence="2" id="KW-1185">Reference proteome</keyword>